<keyword evidence="3" id="KW-0238">DNA-binding</keyword>
<dbReference type="Proteomes" id="UP000286482">
    <property type="component" value="Unassembled WGS sequence"/>
</dbReference>
<accession>A0A420EGW8</accession>
<dbReference type="SUPFAM" id="SSF46785">
    <property type="entry name" value="Winged helix' DNA-binding domain"/>
    <property type="match status" value="1"/>
</dbReference>
<evidence type="ECO:0000259" key="5">
    <source>
        <dbReference type="PROSITE" id="PS50931"/>
    </source>
</evidence>
<evidence type="ECO:0000256" key="4">
    <source>
        <dbReference type="ARBA" id="ARBA00023163"/>
    </source>
</evidence>
<dbReference type="PANTHER" id="PTHR30537:SF3">
    <property type="entry name" value="TRANSCRIPTIONAL REGULATORY PROTEIN"/>
    <property type="match status" value="1"/>
</dbReference>
<dbReference type="PROSITE" id="PS50931">
    <property type="entry name" value="HTH_LYSR"/>
    <property type="match status" value="1"/>
</dbReference>
<dbReference type="PANTHER" id="PTHR30537">
    <property type="entry name" value="HTH-TYPE TRANSCRIPTIONAL REGULATOR"/>
    <property type="match status" value="1"/>
</dbReference>
<evidence type="ECO:0000313" key="6">
    <source>
        <dbReference type="EMBL" id="RKF19910.1"/>
    </source>
</evidence>
<feature type="domain" description="HTH lysR-type" evidence="5">
    <location>
        <begin position="4"/>
        <end position="61"/>
    </location>
</feature>
<dbReference type="Pfam" id="PF00126">
    <property type="entry name" value="HTH_1"/>
    <property type="match status" value="1"/>
</dbReference>
<dbReference type="InterPro" id="IPR005119">
    <property type="entry name" value="LysR_subst-bd"/>
</dbReference>
<dbReference type="Gene3D" id="3.40.190.290">
    <property type="match status" value="1"/>
</dbReference>
<dbReference type="AlphaFoldDB" id="A0A420EGW8"/>
<evidence type="ECO:0000256" key="2">
    <source>
        <dbReference type="ARBA" id="ARBA00023015"/>
    </source>
</evidence>
<comment type="similarity">
    <text evidence="1">Belongs to the LysR transcriptional regulatory family.</text>
</comment>
<dbReference type="OrthoDB" id="570111at2"/>
<comment type="caution">
    <text evidence="6">The sequence shown here is derived from an EMBL/GenBank/DDBJ whole genome shotgun (WGS) entry which is preliminary data.</text>
</comment>
<gene>
    <name evidence="6" type="ORF">DBZ36_05475</name>
</gene>
<dbReference type="Gene3D" id="1.10.10.10">
    <property type="entry name" value="Winged helix-like DNA-binding domain superfamily/Winged helix DNA-binding domain"/>
    <property type="match status" value="1"/>
</dbReference>
<sequence>MDKLNWEWIRWFIALSEHGSINKAAASLGVSQPTLSRNLATLEHQLELSLFKRSNQGIEISEHGLKLLDAARQMSKGADQILRTVQGSQQDISGTIRISVNEIIAFYVMPRLISEFRRLYPRIQIELVVSNSVSSLSKREADLAIRMFAPTQPDFVAKKLPDLPLSFYASHDYIALNGEPKTPEQLLQHSLIGFDQSTESIEAAARLGWKIKPENFAIRCDNLLVSIQLLLSGAGVLATHKGLAQQYRQIKELEVFKDTLSLEYWLVCHHDVHTNPRIRLLMNYISEQLSTNPYNLK</sequence>
<evidence type="ECO:0000256" key="3">
    <source>
        <dbReference type="ARBA" id="ARBA00023125"/>
    </source>
</evidence>
<evidence type="ECO:0000256" key="1">
    <source>
        <dbReference type="ARBA" id="ARBA00009437"/>
    </source>
</evidence>
<protein>
    <submittedName>
        <fullName evidence="6">LysR family transcriptional regulator</fullName>
    </submittedName>
</protein>
<dbReference type="InterPro" id="IPR036388">
    <property type="entry name" value="WH-like_DNA-bd_sf"/>
</dbReference>
<dbReference type="InterPro" id="IPR000847">
    <property type="entry name" value="LysR_HTH_N"/>
</dbReference>
<dbReference type="SUPFAM" id="SSF53850">
    <property type="entry name" value="Periplasmic binding protein-like II"/>
    <property type="match status" value="1"/>
</dbReference>
<dbReference type="Pfam" id="PF03466">
    <property type="entry name" value="LysR_substrate"/>
    <property type="match status" value="1"/>
</dbReference>
<dbReference type="GO" id="GO:0006351">
    <property type="term" value="P:DNA-templated transcription"/>
    <property type="evidence" value="ECO:0007669"/>
    <property type="project" value="TreeGrafter"/>
</dbReference>
<dbReference type="EMBL" id="RAQO01000004">
    <property type="protein sequence ID" value="RKF19910.1"/>
    <property type="molecule type" value="Genomic_DNA"/>
</dbReference>
<keyword evidence="7" id="KW-1185">Reference proteome</keyword>
<name>A0A420EGW8_9ALTE</name>
<dbReference type="GO" id="GO:0003700">
    <property type="term" value="F:DNA-binding transcription factor activity"/>
    <property type="evidence" value="ECO:0007669"/>
    <property type="project" value="InterPro"/>
</dbReference>
<proteinExistence type="inferred from homology"/>
<keyword evidence="2" id="KW-0805">Transcription regulation</keyword>
<organism evidence="6 7">
    <name type="scientific">Alginatibacterium sediminis</name>
    <dbReference type="NCBI Taxonomy" id="2164068"/>
    <lineage>
        <taxon>Bacteria</taxon>
        <taxon>Pseudomonadati</taxon>
        <taxon>Pseudomonadota</taxon>
        <taxon>Gammaproteobacteria</taxon>
        <taxon>Alteromonadales</taxon>
        <taxon>Alteromonadaceae</taxon>
        <taxon>Alginatibacterium</taxon>
    </lineage>
</organism>
<dbReference type="RefSeq" id="WP_120353914.1">
    <property type="nucleotide sequence ID" value="NZ_RAQO01000004.1"/>
</dbReference>
<reference evidence="6 7" key="1">
    <citation type="submission" date="2018-09" db="EMBL/GenBank/DDBJ databases">
        <authorList>
            <person name="Wang Z."/>
        </authorList>
    </citation>
    <scope>NUCLEOTIDE SEQUENCE [LARGE SCALE GENOMIC DNA]</scope>
    <source>
        <strain evidence="6 7">ALS 81</strain>
    </source>
</reference>
<dbReference type="PRINTS" id="PR00039">
    <property type="entry name" value="HTHLYSR"/>
</dbReference>
<evidence type="ECO:0000313" key="7">
    <source>
        <dbReference type="Proteomes" id="UP000286482"/>
    </source>
</evidence>
<dbReference type="InterPro" id="IPR058163">
    <property type="entry name" value="LysR-type_TF_proteobact-type"/>
</dbReference>
<dbReference type="InterPro" id="IPR036390">
    <property type="entry name" value="WH_DNA-bd_sf"/>
</dbReference>
<keyword evidence="4" id="KW-0804">Transcription</keyword>
<dbReference type="GO" id="GO:0043565">
    <property type="term" value="F:sequence-specific DNA binding"/>
    <property type="evidence" value="ECO:0007669"/>
    <property type="project" value="TreeGrafter"/>
</dbReference>